<keyword evidence="10" id="KW-0130">Cell adhesion</keyword>
<keyword evidence="14 24" id="KW-1015">Disulfide bond</keyword>
<dbReference type="GO" id="GO:0006954">
    <property type="term" value="P:inflammatory response"/>
    <property type="evidence" value="ECO:0007669"/>
    <property type="project" value="TreeGrafter"/>
</dbReference>
<evidence type="ECO:0000256" key="9">
    <source>
        <dbReference type="ARBA" id="ARBA00022729"/>
    </source>
</evidence>
<dbReference type="GO" id="GO:0005576">
    <property type="term" value="C:extracellular region"/>
    <property type="evidence" value="ECO:0007669"/>
    <property type="project" value="UniProtKB-SubCell"/>
</dbReference>
<keyword evidence="15" id="KW-0675">Receptor</keyword>
<keyword evidence="5" id="KW-1003">Cell membrane</keyword>
<dbReference type="EMBL" id="SOYY01000003">
    <property type="protein sequence ID" value="KAA0723613.1"/>
    <property type="molecule type" value="Genomic_DNA"/>
</dbReference>
<keyword evidence="7" id="KW-0597">Phosphoprotein</keyword>
<dbReference type="GO" id="GO:0070374">
    <property type="term" value="P:positive regulation of ERK1 and ERK2 cascade"/>
    <property type="evidence" value="ECO:0007669"/>
    <property type="project" value="TreeGrafter"/>
</dbReference>
<dbReference type="InterPro" id="IPR000538">
    <property type="entry name" value="Link_dom"/>
</dbReference>
<dbReference type="AlphaFoldDB" id="A0A5A9PP35"/>
<dbReference type="SMART" id="SM00445">
    <property type="entry name" value="LINK"/>
    <property type="match status" value="1"/>
</dbReference>
<gene>
    <name evidence="29" type="ORF">E1301_Tti003272</name>
</gene>
<evidence type="ECO:0000256" key="12">
    <source>
        <dbReference type="ARBA" id="ARBA00022989"/>
    </source>
</evidence>
<evidence type="ECO:0000256" key="1">
    <source>
        <dbReference type="ARBA" id="ARBA00004105"/>
    </source>
</evidence>
<comment type="caution">
    <text evidence="24">Lacks conserved residue(s) required for the propagation of feature annotation.</text>
</comment>
<evidence type="ECO:0000259" key="28">
    <source>
        <dbReference type="PROSITE" id="PS50963"/>
    </source>
</evidence>
<dbReference type="GO" id="GO:0005540">
    <property type="term" value="F:hyaluronic acid binding"/>
    <property type="evidence" value="ECO:0007669"/>
    <property type="project" value="InterPro"/>
</dbReference>
<evidence type="ECO:0000256" key="6">
    <source>
        <dbReference type="ARBA" id="ARBA00022525"/>
    </source>
</evidence>
<dbReference type="GO" id="GO:0007155">
    <property type="term" value="P:cell adhesion"/>
    <property type="evidence" value="ECO:0007669"/>
    <property type="project" value="UniProtKB-KW"/>
</dbReference>
<evidence type="ECO:0000256" key="14">
    <source>
        <dbReference type="ARBA" id="ARBA00023157"/>
    </source>
</evidence>
<reference evidence="29 30" key="1">
    <citation type="journal article" date="2019" name="Mol. Ecol. Resour.">
        <title>Chromosome-level genome assembly of Triplophysa tibetana, a fish adapted to the harsh high-altitude environment of the Tibetan Plateau.</title>
        <authorList>
            <person name="Yang X."/>
            <person name="Liu H."/>
            <person name="Ma Z."/>
            <person name="Zou Y."/>
            <person name="Zou M."/>
            <person name="Mao Y."/>
            <person name="Li X."/>
            <person name="Wang H."/>
            <person name="Chen T."/>
            <person name="Wang W."/>
            <person name="Yang R."/>
        </authorList>
    </citation>
    <scope>NUCLEOTIDE SEQUENCE [LARGE SCALE GENOMIC DNA]</scope>
    <source>
        <strain evidence="29">TTIB1903HZAU</strain>
        <tissue evidence="29">Muscle</tissue>
    </source>
</reference>
<keyword evidence="12 26" id="KW-1133">Transmembrane helix</keyword>
<dbReference type="InterPro" id="IPR016187">
    <property type="entry name" value="CTDL_fold"/>
</dbReference>
<keyword evidence="9 27" id="KW-0732">Signal</keyword>
<dbReference type="PRINTS" id="PR00658">
    <property type="entry name" value="CD44"/>
</dbReference>
<comment type="caution">
    <text evidence="29">The sequence shown here is derived from an EMBL/GenBank/DDBJ whole genome shotgun (WGS) entry which is preliminary data.</text>
</comment>
<feature type="disulfide bond" evidence="24">
    <location>
        <begin position="78"/>
        <end position="99"/>
    </location>
</feature>
<evidence type="ECO:0000256" key="13">
    <source>
        <dbReference type="ARBA" id="ARBA00023136"/>
    </source>
</evidence>
<dbReference type="PANTHER" id="PTHR10225:SF6">
    <property type="entry name" value="CD44 ANTIGEN"/>
    <property type="match status" value="1"/>
</dbReference>
<evidence type="ECO:0000256" key="27">
    <source>
        <dbReference type="SAM" id="SignalP"/>
    </source>
</evidence>
<comment type="subcellular location">
    <subcellularLocation>
        <location evidence="2">Cell membrane</location>
        <topology evidence="2">Single-pass type I membrane protein</topology>
    </subcellularLocation>
    <subcellularLocation>
        <location evidence="1">Cell projection</location>
        <location evidence="1">Microvillus</location>
    </subcellularLocation>
    <subcellularLocation>
        <location evidence="3">Secreted</location>
    </subcellularLocation>
</comment>
<dbReference type="GO" id="GO:0016323">
    <property type="term" value="C:basolateral plasma membrane"/>
    <property type="evidence" value="ECO:0007669"/>
    <property type="project" value="TreeGrafter"/>
</dbReference>
<feature type="compositionally biased region" description="Polar residues" evidence="25">
    <location>
        <begin position="249"/>
        <end position="281"/>
    </location>
</feature>
<keyword evidence="11" id="KW-0654">Proteoglycan</keyword>
<organism evidence="29 30">
    <name type="scientific">Triplophysa tibetana</name>
    <dbReference type="NCBI Taxonomy" id="1572043"/>
    <lineage>
        <taxon>Eukaryota</taxon>
        <taxon>Metazoa</taxon>
        <taxon>Chordata</taxon>
        <taxon>Craniata</taxon>
        <taxon>Vertebrata</taxon>
        <taxon>Euteleostomi</taxon>
        <taxon>Actinopterygii</taxon>
        <taxon>Neopterygii</taxon>
        <taxon>Teleostei</taxon>
        <taxon>Ostariophysi</taxon>
        <taxon>Cypriniformes</taxon>
        <taxon>Nemacheilidae</taxon>
        <taxon>Triplophysa</taxon>
    </lineage>
</organism>
<evidence type="ECO:0000256" key="25">
    <source>
        <dbReference type="SAM" id="MobiDB-lite"/>
    </source>
</evidence>
<dbReference type="GO" id="GO:0004896">
    <property type="term" value="F:cytokine receptor activity"/>
    <property type="evidence" value="ECO:0007669"/>
    <property type="project" value="TreeGrafter"/>
</dbReference>
<accession>A0A5A9PP35</accession>
<feature type="domain" description="Link" evidence="28">
    <location>
        <begin position="33"/>
        <end position="123"/>
    </location>
</feature>
<evidence type="ECO:0000256" key="21">
    <source>
        <dbReference type="ARBA" id="ARBA00031823"/>
    </source>
</evidence>
<evidence type="ECO:0000256" key="11">
    <source>
        <dbReference type="ARBA" id="ARBA00022974"/>
    </source>
</evidence>
<evidence type="ECO:0000256" key="23">
    <source>
        <dbReference type="ARBA" id="ARBA00032917"/>
    </source>
</evidence>
<evidence type="ECO:0000256" key="3">
    <source>
        <dbReference type="ARBA" id="ARBA00004613"/>
    </source>
</evidence>
<proteinExistence type="predicted"/>
<dbReference type="Gene3D" id="3.10.100.10">
    <property type="entry name" value="Mannose-Binding Protein A, subunit A"/>
    <property type="match status" value="1"/>
</dbReference>
<evidence type="ECO:0000313" key="30">
    <source>
        <dbReference type="Proteomes" id="UP000324632"/>
    </source>
</evidence>
<dbReference type="Pfam" id="PF00193">
    <property type="entry name" value="Xlink"/>
    <property type="match status" value="1"/>
</dbReference>
<dbReference type="InterPro" id="IPR001231">
    <property type="entry name" value="CD44_antigen"/>
</dbReference>
<evidence type="ECO:0000256" key="8">
    <source>
        <dbReference type="ARBA" id="ARBA00022692"/>
    </source>
</evidence>
<evidence type="ECO:0000313" key="29">
    <source>
        <dbReference type="EMBL" id="KAA0723613.1"/>
    </source>
</evidence>
<sequence>MWTLIIVMVATGLPAIYRTAPVQGHSGRCSFAGVLHVEETSNYSLTFQNALELCQSLGYRLATQEQVIEAYKYGLRTCRYGWIDGQLVAFLPHSSSPNCDSSSTEMTFHSEAAEYLSDVYCLNPSDPFDVNCEDAVKSASQTSSRESRTVGKLNEDILEEALVEGFLVDLERIDLTDTQDAEGPTNKLRFVRSAVNPTVLFPEEEGSGSGLNPEIPDFTQLTTRSSTVEPTEKETLENVRKEVIKQGKGSRQGNTQTDQMGQKNGDNMLNSDSTSTQQSKGSPSWLVILATSVVFGAILCIFAAIATKDKWYGPRKGKNKMSEDYSKAGTLPLSEKEQEIVKLSVANVQNGKTEDFNVNSRDEHEREYLM</sequence>
<evidence type="ECO:0000256" key="7">
    <source>
        <dbReference type="ARBA" id="ARBA00022553"/>
    </source>
</evidence>
<dbReference type="SUPFAM" id="SSF56436">
    <property type="entry name" value="C-type lectin-like"/>
    <property type="match status" value="1"/>
</dbReference>
<keyword evidence="13 26" id="KW-0472">Membrane</keyword>
<feature type="signal peptide" evidence="27">
    <location>
        <begin position="1"/>
        <end position="18"/>
    </location>
</feature>
<dbReference type="Proteomes" id="UP000324632">
    <property type="component" value="Chromosome 3"/>
</dbReference>
<name>A0A5A9PP35_9TELE</name>
<dbReference type="PANTHER" id="PTHR10225">
    <property type="entry name" value="HYALURONAN RECEPTOR"/>
    <property type="match status" value="1"/>
</dbReference>
<dbReference type="GO" id="GO:0005902">
    <property type="term" value="C:microvillus"/>
    <property type="evidence" value="ECO:0007669"/>
    <property type="project" value="UniProtKB-SubCell"/>
</dbReference>
<evidence type="ECO:0000256" key="17">
    <source>
        <dbReference type="ARBA" id="ARBA00023273"/>
    </source>
</evidence>
<keyword evidence="8 26" id="KW-0812">Transmembrane</keyword>
<evidence type="ECO:0000256" key="26">
    <source>
        <dbReference type="SAM" id="Phobius"/>
    </source>
</evidence>
<protein>
    <recommendedName>
        <fullName evidence="4">CD44 antigen</fullName>
    </recommendedName>
    <alternativeName>
        <fullName evidence="22">GP90 lymphocyte homing/adhesion receptor</fullName>
    </alternativeName>
    <alternativeName>
        <fullName evidence="21">HUTCH-I</fullName>
    </alternativeName>
    <alternativeName>
        <fullName evidence="23">Hermes antigen</fullName>
    </alternativeName>
    <alternativeName>
        <fullName evidence="20">Hyaluronate receptor</fullName>
    </alternativeName>
    <alternativeName>
        <fullName evidence="18">Phagocytic glycoprotein 1</fullName>
    </alternativeName>
    <alternativeName>
        <fullName evidence="19">Phagocytic glycoprotein I</fullName>
    </alternativeName>
</protein>
<keyword evidence="6" id="KW-0964">Secreted</keyword>
<evidence type="ECO:0000256" key="18">
    <source>
        <dbReference type="ARBA" id="ARBA00029917"/>
    </source>
</evidence>
<evidence type="ECO:0000256" key="19">
    <source>
        <dbReference type="ARBA" id="ARBA00029928"/>
    </source>
</evidence>
<feature type="chain" id="PRO_5023022402" description="CD44 antigen" evidence="27">
    <location>
        <begin position="19"/>
        <end position="370"/>
    </location>
</feature>
<evidence type="ECO:0000256" key="15">
    <source>
        <dbReference type="ARBA" id="ARBA00023170"/>
    </source>
</evidence>
<keyword evidence="16" id="KW-0325">Glycoprotein</keyword>
<evidence type="ECO:0000256" key="16">
    <source>
        <dbReference type="ARBA" id="ARBA00023180"/>
    </source>
</evidence>
<evidence type="ECO:0000256" key="5">
    <source>
        <dbReference type="ARBA" id="ARBA00022475"/>
    </source>
</evidence>
<dbReference type="PROSITE" id="PS50963">
    <property type="entry name" value="LINK_2"/>
    <property type="match status" value="1"/>
</dbReference>
<feature type="transmembrane region" description="Helical" evidence="26">
    <location>
        <begin position="285"/>
        <end position="306"/>
    </location>
</feature>
<feature type="region of interest" description="Disordered" evidence="25">
    <location>
        <begin position="224"/>
        <end position="281"/>
    </location>
</feature>
<dbReference type="GO" id="GO:0035692">
    <property type="term" value="C:macrophage migration inhibitory factor receptor complex"/>
    <property type="evidence" value="ECO:0007669"/>
    <property type="project" value="TreeGrafter"/>
</dbReference>
<evidence type="ECO:0000256" key="24">
    <source>
        <dbReference type="PROSITE-ProRule" id="PRU00323"/>
    </source>
</evidence>
<keyword evidence="30" id="KW-1185">Reference proteome</keyword>
<evidence type="ECO:0000256" key="10">
    <source>
        <dbReference type="ARBA" id="ARBA00022889"/>
    </source>
</evidence>
<evidence type="ECO:0000256" key="22">
    <source>
        <dbReference type="ARBA" id="ARBA00032514"/>
    </source>
</evidence>
<evidence type="ECO:0000256" key="4">
    <source>
        <dbReference type="ARBA" id="ARBA00020474"/>
    </source>
</evidence>
<dbReference type="InterPro" id="IPR043210">
    <property type="entry name" value="CD44_antigen-like"/>
</dbReference>
<dbReference type="InterPro" id="IPR016186">
    <property type="entry name" value="C-type_lectin-like/link_sf"/>
</dbReference>
<keyword evidence="17" id="KW-0966">Cell projection</keyword>
<feature type="compositionally biased region" description="Basic and acidic residues" evidence="25">
    <location>
        <begin position="230"/>
        <end position="245"/>
    </location>
</feature>
<evidence type="ECO:0000256" key="2">
    <source>
        <dbReference type="ARBA" id="ARBA00004251"/>
    </source>
</evidence>
<evidence type="ECO:0000256" key="20">
    <source>
        <dbReference type="ARBA" id="ARBA00031179"/>
    </source>
</evidence>